<sequence length="189" mass="21047">MTSYSLDKIPQDVTGACIDCGANIGELGLVAGARGWEYHAFEPEQLEADCCDINAFQGKPKCNRLALWSEETILTFYSKPDTADSSVFEQTNIVSKKEIKTTTIDKYMADAGITDIAVLKIEAEGAEPEVLLGAEEALTRAKFVTVDCGFERGLAQESTLVPVANFLLNRNYELVAWDRNWYRFLFKKI</sequence>
<dbReference type="PANTHER" id="PTHR34203:SF15">
    <property type="entry name" value="SLL1173 PROTEIN"/>
    <property type="match status" value="1"/>
</dbReference>
<dbReference type="InterPro" id="IPR052514">
    <property type="entry name" value="SAM-dependent_MTase"/>
</dbReference>
<dbReference type="InterPro" id="IPR029063">
    <property type="entry name" value="SAM-dependent_MTases_sf"/>
</dbReference>
<feature type="domain" description="Methyltransferase FkbM" evidence="1">
    <location>
        <begin position="19"/>
        <end position="173"/>
    </location>
</feature>
<dbReference type="Pfam" id="PF05050">
    <property type="entry name" value="Methyltransf_21"/>
    <property type="match status" value="1"/>
</dbReference>
<dbReference type="RefSeq" id="WP_309771413.1">
    <property type="nucleotide sequence ID" value="NZ_JAVIZC010000003.1"/>
</dbReference>
<reference evidence="2" key="1">
    <citation type="submission" date="2023-08" db="EMBL/GenBank/DDBJ databases">
        <title>Functional and genomic diversity of the sorghum phyllosphere microbiome.</title>
        <authorList>
            <person name="Shade A."/>
        </authorList>
    </citation>
    <scope>NUCLEOTIDE SEQUENCE</scope>
    <source>
        <strain evidence="2">SORGH_AS_0974</strain>
    </source>
</reference>
<comment type="caution">
    <text evidence="2">The sequence shown here is derived from an EMBL/GenBank/DDBJ whole genome shotgun (WGS) entry which is preliminary data.</text>
</comment>
<dbReference type="GO" id="GO:0032259">
    <property type="term" value="P:methylation"/>
    <property type="evidence" value="ECO:0007669"/>
    <property type="project" value="UniProtKB-KW"/>
</dbReference>
<gene>
    <name evidence="2" type="ORF">QE369_003030</name>
</gene>
<evidence type="ECO:0000313" key="2">
    <source>
        <dbReference type="EMBL" id="MDR6102833.1"/>
    </source>
</evidence>
<name>A0AAJ2ETR9_9HYPH</name>
<evidence type="ECO:0000259" key="1">
    <source>
        <dbReference type="Pfam" id="PF05050"/>
    </source>
</evidence>
<dbReference type="EMBL" id="JAVIZC010000003">
    <property type="protein sequence ID" value="MDR6102833.1"/>
    <property type="molecule type" value="Genomic_DNA"/>
</dbReference>
<dbReference type="GO" id="GO:0008168">
    <property type="term" value="F:methyltransferase activity"/>
    <property type="evidence" value="ECO:0007669"/>
    <property type="project" value="UniProtKB-KW"/>
</dbReference>
<keyword evidence="2" id="KW-0808">Transferase</keyword>
<dbReference type="AlphaFoldDB" id="A0AAJ2ETR9"/>
<accession>A0AAJ2ETR9</accession>
<protein>
    <submittedName>
        <fullName evidence="2">FkbM family methyltransferase</fullName>
    </submittedName>
</protein>
<evidence type="ECO:0000313" key="3">
    <source>
        <dbReference type="Proteomes" id="UP001255601"/>
    </source>
</evidence>
<organism evidence="2 3">
    <name type="scientific">Agrobacterium larrymoorei</name>
    <dbReference type="NCBI Taxonomy" id="160699"/>
    <lineage>
        <taxon>Bacteria</taxon>
        <taxon>Pseudomonadati</taxon>
        <taxon>Pseudomonadota</taxon>
        <taxon>Alphaproteobacteria</taxon>
        <taxon>Hyphomicrobiales</taxon>
        <taxon>Rhizobiaceae</taxon>
        <taxon>Rhizobium/Agrobacterium group</taxon>
        <taxon>Agrobacterium</taxon>
    </lineage>
</organism>
<dbReference type="Proteomes" id="UP001255601">
    <property type="component" value="Unassembled WGS sequence"/>
</dbReference>
<keyword evidence="2" id="KW-0489">Methyltransferase</keyword>
<dbReference type="NCBIfam" id="TIGR01444">
    <property type="entry name" value="fkbM_fam"/>
    <property type="match status" value="1"/>
</dbReference>
<dbReference type="Gene3D" id="3.40.50.150">
    <property type="entry name" value="Vaccinia Virus protein VP39"/>
    <property type="match status" value="1"/>
</dbReference>
<dbReference type="SUPFAM" id="SSF53335">
    <property type="entry name" value="S-adenosyl-L-methionine-dependent methyltransferases"/>
    <property type="match status" value="1"/>
</dbReference>
<proteinExistence type="predicted"/>
<dbReference type="InterPro" id="IPR006342">
    <property type="entry name" value="FkbM_mtfrase"/>
</dbReference>
<dbReference type="PANTHER" id="PTHR34203">
    <property type="entry name" value="METHYLTRANSFERASE, FKBM FAMILY PROTEIN"/>
    <property type="match status" value="1"/>
</dbReference>